<organism evidence="1 2">
    <name type="scientific">Coniosporium uncinatum</name>
    <dbReference type="NCBI Taxonomy" id="93489"/>
    <lineage>
        <taxon>Eukaryota</taxon>
        <taxon>Fungi</taxon>
        <taxon>Dikarya</taxon>
        <taxon>Ascomycota</taxon>
        <taxon>Pezizomycotina</taxon>
        <taxon>Dothideomycetes</taxon>
        <taxon>Dothideomycetes incertae sedis</taxon>
        <taxon>Coniosporium</taxon>
    </lineage>
</organism>
<proteinExistence type="predicted"/>
<keyword evidence="2" id="KW-1185">Reference proteome</keyword>
<sequence length="1193" mass="131448">MAEKIAEPARPLRRLPQGEDDEPGRSVLRRRPSMPVRARSSIVTEIRRTLEEDPQSDDSAAAGEPDEEQRSTESSGSWEEIDSDSSADKGRDSSTSKGKEKAYDDEDAVSQISFTPDTAQADQEEGAISVHSRNPANDNPFHPDYSGDAHNSEPALAPLGPHDVEHAPQPNVAPPQTFLERVADWFWGDVAPAQPVTNDVGDHEEHVVQDIADEEPFVPFAHAQPVNAVEPEQVEDPPVQDPEVAAAAAQAGIDVNNQDDIDDAEDLEGIMELIGMQGPITGLIQNLLFSAVLITGTVVGAVWLPYLWGKVVLLIMGSPVSLLFKYPLRIASALADVVVDIFLLVSSSCVYSVSVICSFLWHGVTQGSWIVPLEIAGYPFDTIGLPAQISADNAAKRLVHTAIYGFLAADADTLYFSQSSHAALRTIQNQTAECVYYLGNMTAAAYHGAIEVTPRSMSDFLFNQLPRAVAKAGLITVENTKAAIAPLVYTKSLTVIVNTSVAAPLDPDLVYWSASDRAVAIFAGYAFLACIGALYLRRGTPITSSVQGRKVETIISETLQQAGGVVKVIIIISIEMIAFPLFCGFLLDFALLPLFEGASFGSRTAFTLNSPWTSGFVHWFIGTCYMFHFALFVSMCRKIMRSGVLYFIRDPDDPSFHPVRDVLERSIATQLRKIAFSAIVYGALIVLCLGGVVWSLWWSFDRVLPIHWASKESPLEFPLDILFYNLLTPLIVRYTRPTDGLHATYKWWFRNCARRLRLSDFLFGDKRKDEEGHHVRRTWSAWLASEKGNVGEPIIGEDRKLLVDDREIEVYFLFDGKYVKAPASDQVRIPKGQPVFLEIEESENPHSRKQSAKKSYSEDSSSSDNTDGNQNGTVVHPVSTSMPDKYTRVYIPPFFRLRIAAFIVTIWLFAAATGVAVTIVPLVFGRFLIAFLKAPESRTNDIYAFSLGIYLLGGALYTACHHADILAFLKTHVAPTPTTTAAQALSFAKTYTLQAARIVYVYGLLTLVLPLLFAAILEAYLLIPLHTYLDAGEKHVVHLIQDWTLGILYAKIASRMVTWNRESRLARAAAAIVAEPHGYWNPNARIATRCFVLPVGLTFAVVLATPFVGGWVATRTVYAAAEEERRMRVVKYAYPFALMLGVDAWMVWSGIGVVGRWRSRIRDEVYLVGERLHNFGEKKGGGAGVGAKVEAQA</sequence>
<comment type="caution">
    <text evidence="1">The sequence shown here is derived from an EMBL/GenBank/DDBJ whole genome shotgun (WGS) entry which is preliminary data.</text>
</comment>
<evidence type="ECO:0000313" key="1">
    <source>
        <dbReference type="EMBL" id="KAK3080768.1"/>
    </source>
</evidence>
<dbReference type="EMBL" id="JAWDJW010000411">
    <property type="protein sequence ID" value="KAK3080768.1"/>
    <property type="molecule type" value="Genomic_DNA"/>
</dbReference>
<dbReference type="Proteomes" id="UP001186974">
    <property type="component" value="Unassembled WGS sequence"/>
</dbReference>
<protein>
    <submittedName>
        <fullName evidence="1">Uncharacterized protein</fullName>
    </submittedName>
</protein>
<evidence type="ECO:0000313" key="2">
    <source>
        <dbReference type="Proteomes" id="UP001186974"/>
    </source>
</evidence>
<name>A0ACC3DW58_9PEZI</name>
<reference evidence="1" key="1">
    <citation type="submission" date="2024-09" db="EMBL/GenBank/DDBJ databases">
        <title>Black Yeasts Isolated from many extreme environments.</title>
        <authorList>
            <person name="Coleine C."/>
            <person name="Stajich J.E."/>
            <person name="Selbmann L."/>
        </authorList>
    </citation>
    <scope>NUCLEOTIDE SEQUENCE</scope>
    <source>
        <strain evidence="1">CCFEE 5737</strain>
    </source>
</reference>
<accession>A0ACC3DW58</accession>
<gene>
    <name evidence="1" type="ORF">LTS18_013335</name>
</gene>